<dbReference type="Pfam" id="PF00179">
    <property type="entry name" value="UQ_con"/>
    <property type="match status" value="1"/>
</dbReference>
<evidence type="ECO:0000259" key="3">
    <source>
        <dbReference type="PROSITE" id="PS50127"/>
    </source>
</evidence>
<feature type="compositionally biased region" description="Low complexity" evidence="1">
    <location>
        <begin position="258"/>
        <end position="271"/>
    </location>
</feature>
<feature type="compositionally biased region" description="Low complexity" evidence="1">
    <location>
        <begin position="1"/>
        <end position="13"/>
    </location>
</feature>
<keyword evidence="2" id="KW-0812">Transmembrane</keyword>
<feature type="compositionally biased region" description="Low complexity" evidence="1">
    <location>
        <begin position="304"/>
        <end position="332"/>
    </location>
</feature>
<gene>
    <name evidence="4" type="ORF">niasHT_016246</name>
</gene>
<evidence type="ECO:0000256" key="2">
    <source>
        <dbReference type="SAM" id="Phobius"/>
    </source>
</evidence>
<feature type="compositionally biased region" description="Polar residues" evidence="1">
    <location>
        <begin position="333"/>
        <end position="359"/>
    </location>
</feature>
<dbReference type="EMBL" id="JBICBT010000395">
    <property type="protein sequence ID" value="KAL3115153.1"/>
    <property type="molecule type" value="Genomic_DNA"/>
</dbReference>
<feature type="compositionally biased region" description="Polar residues" evidence="1">
    <location>
        <begin position="225"/>
        <end position="246"/>
    </location>
</feature>
<dbReference type="SMART" id="SM00212">
    <property type="entry name" value="UBCc"/>
    <property type="match status" value="1"/>
</dbReference>
<comment type="caution">
    <text evidence="4">The sequence shown here is derived from an EMBL/GenBank/DDBJ whole genome shotgun (WGS) entry which is preliminary data.</text>
</comment>
<reference evidence="4 5" key="1">
    <citation type="submission" date="2024-10" db="EMBL/GenBank/DDBJ databases">
        <authorList>
            <person name="Kim D."/>
        </authorList>
    </citation>
    <scope>NUCLEOTIDE SEQUENCE [LARGE SCALE GENOMIC DNA]</scope>
    <source>
        <strain evidence="4">BH-2024</strain>
    </source>
</reference>
<dbReference type="InterPro" id="IPR000608">
    <property type="entry name" value="UBC"/>
</dbReference>
<dbReference type="Gene3D" id="3.10.110.10">
    <property type="entry name" value="Ubiquitin Conjugating Enzyme"/>
    <property type="match status" value="1"/>
</dbReference>
<keyword evidence="2" id="KW-1133">Transmembrane helix</keyword>
<feature type="region of interest" description="Disordered" evidence="1">
    <location>
        <begin position="1"/>
        <end position="42"/>
    </location>
</feature>
<dbReference type="GO" id="GO:0032446">
    <property type="term" value="P:protein modification by small protein conjugation"/>
    <property type="evidence" value="ECO:0007669"/>
    <property type="project" value="UniProtKB-ARBA"/>
</dbReference>
<protein>
    <recommendedName>
        <fullName evidence="3">UBC core domain-containing protein</fullName>
    </recommendedName>
</protein>
<organism evidence="4 5">
    <name type="scientific">Heterodera trifolii</name>
    <dbReference type="NCBI Taxonomy" id="157864"/>
    <lineage>
        <taxon>Eukaryota</taxon>
        <taxon>Metazoa</taxon>
        <taxon>Ecdysozoa</taxon>
        <taxon>Nematoda</taxon>
        <taxon>Chromadorea</taxon>
        <taxon>Rhabditida</taxon>
        <taxon>Tylenchina</taxon>
        <taxon>Tylenchomorpha</taxon>
        <taxon>Tylenchoidea</taxon>
        <taxon>Heteroderidae</taxon>
        <taxon>Heteroderinae</taxon>
        <taxon>Heterodera</taxon>
    </lineage>
</organism>
<feature type="domain" description="UBC core" evidence="3">
    <location>
        <begin position="48"/>
        <end position="196"/>
    </location>
</feature>
<dbReference type="InterPro" id="IPR050113">
    <property type="entry name" value="Ub_conjugating_enzyme"/>
</dbReference>
<feature type="region of interest" description="Disordered" evidence="1">
    <location>
        <begin position="419"/>
        <end position="441"/>
    </location>
</feature>
<feature type="region of interest" description="Disordered" evidence="1">
    <location>
        <begin position="221"/>
        <end position="364"/>
    </location>
</feature>
<dbReference type="FunFam" id="3.10.110.10:FF:000086">
    <property type="entry name" value="Ubiquitin-conjugating enzyme E2 J1"/>
    <property type="match status" value="1"/>
</dbReference>
<feature type="compositionally biased region" description="Polar residues" evidence="1">
    <location>
        <begin position="14"/>
        <end position="23"/>
    </location>
</feature>
<dbReference type="AlphaFoldDB" id="A0ABD2LJ53"/>
<sequence length="441" mass="46562">MGSIRNNNNGNGRVTASSPTAATTDEDGAGPVEEFSPPTTEQLNMRCTGVKRLLKEAAELRHANEMFCARPMEDNLFEWHFSVRGPPDSPYAGGVYHGRIVLPADYPMKPPNLILMTPNGRFETNKKICLSISGYHPETWLPSWSIRTALLALVGFMPTHSAGALGGLECSREERRRLAIKSLDWRCATCGVLMRDALPALPPAGSTGHGQTERLLKEIRGTAGGTNKSTTDKQNAPLHNNGTSTTALAPSQLPPPIISSSTSSGSSSASFPAPPPPLSSVLKANNTNEDSSSPANQSPQNKCPSSSPKNPMSVMSSSSPSNNNTNRNNVNSAISLATSNQSSSVVHRSTTVPSSSPSLATAVASTPAVGQQRLQQQQNARRSVFRRNALFPLFCIALLALLLLALVFRRIWFSAGSSSVNVPSGGGSPSLSSAGGGHLSL</sequence>
<accession>A0ABD2LJ53</accession>
<feature type="transmembrane region" description="Helical" evidence="2">
    <location>
        <begin position="389"/>
        <end position="408"/>
    </location>
</feature>
<dbReference type="PROSITE" id="PS50127">
    <property type="entry name" value="UBC_2"/>
    <property type="match status" value="1"/>
</dbReference>
<dbReference type="Proteomes" id="UP001620626">
    <property type="component" value="Unassembled WGS sequence"/>
</dbReference>
<evidence type="ECO:0000313" key="5">
    <source>
        <dbReference type="Proteomes" id="UP001620626"/>
    </source>
</evidence>
<evidence type="ECO:0000256" key="1">
    <source>
        <dbReference type="SAM" id="MobiDB-lite"/>
    </source>
</evidence>
<dbReference type="SUPFAM" id="SSF54495">
    <property type="entry name" value="UBC-like"/>
    <property type="match status" value="1"/>
</dbReference>
<keyword evidence="5" id="KW-1185">Reference proteome</keyword>
<dbReference type="InterPro" id="IPR016135">
    <property type="entry name" value="UBQ-conjugating_enzyme/RWD"/>
</dbReference>
<feature type="compositionally biased region" description="Polar residues" evidence="1">
    <location>
        <begin position="283"/>
        <end position="303"/>
    </location>
</feature>
<dbReference type="PANTHER" id="PTHR24067">
    <property type="entry name" value="UBIQUITIN-CONJUGATING ENZYME E2"/>
    <property type="match status" value="1"/>
</dbReference>
<proteinExistence type="predicted"/>
<name>A0ABD2LJ53_9BILA</name>
<dbReference type="CDD" id="cd23799">
    <property type="entry name" value="UBCc_UBE2J"/>
    <property type="match status" value="1"/>
</dbReference>
<feature type="compositionally biased region" description="Gly residues" evidence="1">
    <location>
        <begin position="424"/>
        <end position="441"/>
    </location>
</feature>
<keyword evidence="2" id="KW-0472">Membrane</keyword>
<evidence type="ECO:0000313" key="4">
    <source>
        <dbReference type="EMBL" id="KAL3115153.1"/>
    </source>
</evidence>